<dbReference type="RefSeq" id="WP_139516017.1">
    <property type="nucleotide sequence ID" value="NZ_CP040896.1"/>
</dbReference>
<sequence length="309" mass="32992">MNILKLLADLAEVDPEITERLSPRRDVLNRLGKLSGKTAVAALPMAFGTLLQQAYGGPKDTIYDALRLALTLEYLESEFYGRALGVLPSNSPVAAGLIPADARAGIETIYRHEQQHVDTLKLVIQSSGGDLPAKPNFDFTGSKNGSQSAPFGDVFTNFDTFLKVAQTLEDTGVRAYKGQVANLAYDNAIVEAAVRIHSMEARHASHIRTLRRGRGANVKSWISSNDEVITVPGKTDAAYAGEESTKQLVTLASSDGSTRNILVPFDNSGSSLPIDIDKVGTAILVKVAEAFDEPLTAASATAVASAFIF</sequence>
<protein>
    <submittedName>
        <fullName evidence="1">Ferritin-like domain-containing protein</fullName>
    </submittedName>
</protein>
<evidence type="ECO:0000313" key="1">
    <source>
        <dbReference type="EMBL" id="QDA60843.1"/>
    </source>
</evidence>
<dbReference type="OrthoDB" id="954262at2"/>
<dbReference type="AlphaFoldDB" id="A0A5B8A2D3"/>
<reference evidence="1 2" key="1">
    <citation type="submission" date="2019-06" db="EMBL/GenBank/DDBJ databases">
        <authorList>
            <person name="Srinivasan S."/>
        </authorList>
    </citation>
    <scope>NUCLEOTIDE SEQUENCE [LARGE SCALE GENOMIC DNA]</scope>
    <source>
        <strain evidence="1 2">17J68-5</strain>
    </source>
</reference>
<dbReference type="Proteomes" id="UP000305398">
    <property type="component" value="Chromosome"/>
</dbReference>
<dbReference type="SUPFAM" id="SSF47240">
    <property type="entry name" value="Ferritin-like"/>
    <property type="match status" value="1"/>
</dbReference>
<evidence type="ECO:0000313" key="2">
    <source>
        <dbReference type="Proteomes" id="UP000305398"/>
    </source>
</evidence>
<accession>A0A5B8A2D3</accession>
<dbReference type="KEGG" id="hyj:FHG12_12340"/>
<dbReference type="Gene3D" id="1.20.1260.10">
    <property type="match status" value="1"/>
</dbReference>
<dbReference type="CDD" id="cd00657">
    <property type="entry name" value="Ferritin_like"/>
    <property type="match status" value="1"/>
</dbReference>
<proteinExistence type="predicted"/>
<dbReference type="EMBL" id="CP040896">
    <property type="protein sequence ID" value="QDA60843.1"/>
    <property type="molecule type" value="Genomic_DNA"/>
</dbReference>
<dbReference type="InterPro" id="IPR009078">
    <property type="entry name" value="Ferritin-like_SF"/>
</dbReference>
<name>A0A5B8A2D3_9BACT</name>
<dbReference type="Pfam" id="PF13668">
    <property type="entry name" value="Ferritin_2"/>
    <property type="match status" value="1"/>
</dbReference>
<dbReference type="InterPro" id="IPR012347">
    <property type="entry name" value="Ferritin-like"/>
</dbReference>
<gene>
    <name evidence="1" type="ORF">FHG12_12340</name>
</gene>
<organism evidence="1 2">
    <name type="scientific">Hymenobacter jejuensis</name>
    <dbReference type="NCBI Taxonomy" id="2502781"/>
    <lineage>
        <taxon>Bacteria</taxon>
        <taxon>Pseudomonadati</taxon>
        <taxon>Bacteroidota</taxon>
        <taxon>Cytophagia</taxon>
        <taxon>Cytophagales</taxon>
        <taxon>Hymenobacteraceae</taxon>
        <taxon>Hymenobacter</taxon>
    </lineage>
</organism>
<keyword evidence="2" id="KW-1185">Reference proteome</keyword>